<dbReference type="InterPro" id="IPR015797">
    <property type="entry name" value="NUDIX_hydrolase-like_dom_sf"/>
</dbReference>
<dbReference type="PANTHER" id="PTHR16099:SF5">
    <property type="entry name" value="NUCLEOTIDE TRIPHOSPHATE DIPHOSPHATASE NUDT15"/>
    <property type="match status" value="1"/>
</dbReference>
<dbReference type="GO" id="GO:0005829">
    <property type="term" value="C:cytosol"/>
    <property type="evidence" value="ECO:0007669"/>
    <property type="project" value="TreeGrafter"/>
</dbReference>
<dbReference type="InterPro" id="IPR020084">
    <property type="entry name" value="NUDIX_hydrolase_CS"/>
</dbReference>
<keyword evidence="5" id="KW-1185">Reference proteome</keyword>
<organism evidence="4 5">
    <name type="scientific">Thiospirochaeta perfilievii</name>
    <dbReference type="NCBI Taxonomy" id="252967"/>
    <lineage>
        <taxon>Bacteria</taxon>
        <taxon>Pseudomonadati</taxon>
        <taxon>Spirochaetota</taxon>
        <taxon>Spirochaetia</taxon>
        <taxon>Spirochaetales</taxon>
        <taxon>Spirochaetaceae</taxon>
        <taxon>Thiospirochaeta</taxon>
    </lineage>
</organism>
<keyword evidence="1 2" id="KW-0378">Hydrolase</keyword>
<proteinExistence type="inferred from homology"/>
<dbReference type="PRINTS" id="PR00502">
    <property type="entry name" value="NUDIXFAMILY"/>
</dbReference>
<feature type="domain" description="Nudix hydrolase" evidence="3">
    <location>
        <begin position="5"/>
        <end position="133"/>
    </location>
</feature>
<sequence length="144" mass="16441">MINKKPSIGTGVVVFNKYGQILMGRRVYKPEGYSLPGGHLEFGETLIECAKREVFEEVGIEIENIEIATIGENLFLDREFHSISIFLISTIKEGEILKNPEPDKCDGWSWVGLDSLPKKLSFNYDPIFKDVFKILKSYINRIIL</sequence>
<name>A0A5C1QBT7_9SPIO</name>
<dbReference type="CDD" id="cd04678">
    <property type="entry name" value="NUDIX_MTH2_Nudt15"/>
    <property type="match status" value="1"/>
</dbReference>
<evidence type="ECO:0000313" key="5">
    <source>
        <dbReference type="Proteomes" id="UP000323824"/>
    </source>
</evidence>
<dbReference type="FunFam" id="3.90.79.10:FF:000060">
    <property type="entry name" value="Nudix hydrolase 1"/>
    <property type="match status" value="1"/>
</dbReference>
<dbReference type="OrthoDB" id="9787476at2"/>
<protein>
    <submittedName>
        <fullName evidence="4">NUDIX domain-containing protein</fullName>
    </submittedName>
</protein>
<dbReference type="InterPro" id="IPR000086">
    <property type="entry name" value="NUDIX_hydrolase_dom"/>
</dbReference>
<evidence type="ECO:0000256" key="1">
    <source>
        <dbReference type="ARBA" id="ARBA00022801"/>
    </source>
</evidence>
<dbReference type="GO" id="GO:0035539">
    <property type="term" value="F:8-oxo-7,8-dihydrodeoxyguanosine triphosphate pyrophosphatase activity"/>
    <property type="evidence" value="ECO:0007669"/>
    <property type="project" value="TreeGrafter"/>
</dbReference>
<evidence type="ECO:0000313" key="4">
    <source>
        <dbReference type="EMBL" id="QEN03662.1"/>
    </source>
</evidence>
<evidence type="ECO:0000259" key="3">
    <source>
        <dbReference type="PROSITE" id="PS51462"/>
    </source>
</evidence>
<dbReference type="GO" id="GO:0006203">
    <property type="term" value="P:dGTP catabolic process"/>
    <property type="evidence" value="ECO:0007669"/>
    <property type="project" value="TreeGrafter"/>
</dbReference>
<gene>
    <name evidence="4" type="ORF">EW093_02745</name>
</gene>
<dbReference type="Pfam" id="PF00293">
    <property type="entry name" value="NUDIX"/>
    <property type="match status" value="1"/>
</dbReference>
<reference evidence="4 5" key="2">
    <citation type="submission" date="2019-09" db="EMBL/GenBank/DDBJ databases">
        <title>Complete Genome Sequence and Methylome Analysis of free living Spirochaetas.</title>
        <authorList>
            <person name="Leshcheva N."/>
            <person name="Mikheeva N."/>
        </authorList>
    </citation>
    <scope>NUCLEOTIDE SEQUENCE [LARGE SCALE GENOMIC DNA]</scope>
    <source>
        <strain evidence="4 5">P</strain>
    </source>
</reference>
<dbReference type="PANTHER" id="PTHR16099">
    <property type="entry name" value="8-OXO-DGTP DIPHOSPHATES NUDT15"/>
    <property type="match status" value="1"/>
</dbReference>
<dbReference type="SUPFAM" id="SSF55811">
    <property type="entry name" value="Nudix"/>
    <property type="match status" value="1"/>
</dbReference>
<dbReference type="AlphaFoldDB" id="A0A5C1QBT7"/>
<dbReference type="PROSITE" id="PS00893">
    <property type="entry name" value="NUDIX_BOX"/>
    <property type="match status" value="1"/>
</dbReference>
<dbReference type="Proteomes" id="UP000323824">
    <property type="component" value="Chromosome"/>
</dbReference>
<comment type="similarity">
    <text evidence="2">Belongs to the Nudix hydrolase family.</text>
</comment>
<dbReference type="EMBL" id="CP035807">
    <property type="protein sequence ID" value="QEN03662.1"/>
    <property type="molecule type" value="Genomic_DNA"/>
</dbReference>
<dbReference type="Gene3D" id="3.90.79.10">
    <property type="entry name" value="Nucleoside Triphosphate Pyrophosphohydrolase"/>
    <property type="match status" value="1"/>
</dbReference>
<dbReference type="RefSeq" id="WP_149566920.1">
    <property type="nucleotide sequence ID" value="NZ_CP035807.1"/>
</dbReference>
<dbReference type="KEGG" id="sper:EW093_02745"/>
<accession>A0A5C1QBT7</accession>
<dbReference type="InterPro" id="IPR020476">
    <property type="entry name" value="Nudix_hydrolase"/>
</dbReference>
<evidence type="ECO:0000256" key="2">
    <source>
        <dbReference type="RuleBase" id="RU003476"/>
    </source>
</evidence>
<dbReference type="PROSITE" id="PS51462">
    <property type="entry name" value="NUDIX"/>
    <property type="match status" value="1"/>
</dbReference>
<reference evidence="4 5" key="1">
    <citation type="submission" date="2019-02" db="EMBL/GenBank/DDBJ databases">
        <authorList>
            <person name="Fomenkov A."/>
            <person name="Dubinina G."/>
            <person name="Grabovich M."/>
            <person name="Vincze T."/>
            <person name="Roberts R.J."/>
        </authorList>
    </citation>
    <scope>NUCLEOTIDE SEQUENCE [LARGE SCALE GENOMIC DNA]</scope>
    <source>
        <strain evidence="4 5">P</strain>
    </source>
</reference>